<keyword evidence="3" id="KW-0418">Kinase</keyword>
<feature type="transmembrane region" description="Helical" evidence="1">
    <location>
        <begin position="157"/>
        <end position="177"/>
    </location>
</feature>
<sequence length="430" mass="49370">MVINAIFHLYTSVVNIVIVNYFFRQKNGQLATPKNIGYLSFLVFIECCTHFFVSESYASLITLTCSLLTSLIISSSYHYSMKQCIFWSVTLQSIGILLEASLGIVLISLKYQISSISGTFLFINLLTISSIIIIFVLKQLFLKTTDNWLDEQTQTNWILKLSIIPMISLSLLLLQLLRLKEEPLFDLFTILLTLGFIIITITSLYLYTYISEQHLQMQDINLDRVRFQSELKHLENVKENQLSIRALKHDLHNQNIVLLGLLEQKQYAKAKQLLNHNLNLLDGTDTFFTNDTILNYLLNQKAIVAQKNGIVLDIHCLIPTNISLKTEVISVIIGNLLDNSIAATIRNQNKAEKQIQLKVRLFKNQLHIDIENFFDPKELASRSQRKKDGLGIKNVQKIVQQYYGLYQQTIDNNIYKVSIIFSNIVLVSQQ</sequence>
<accession>A0A6M1KR85</accession>
<keyword evidence="1" id="KW-0472">Membrane</keyword>
<dbReference type="InterPro" id="IPR036890">
    <property type="entry name" value="HATPase_C_sf"/>
</dbReference>
<dbReference type="InterPro" id="IPR032834">
    <property type="entry name" value="NatK-like_C"/>
</dbReference>
<evidence type="ECO:0000313" key="3">
    <source>
        <dbReference type="EMBL" id="NGL84463.1"/>
    </source>
</evidence>
<comment type="caution">
    <text evidence="3">The sequence shown here is derived from an EMBL/GenBank/DDBJ whole genome shotgun (WGS) entry which is preliminary data.</text>
</comment>
<dbReference type="GO" id="GO:0016301">
    <property type="term" value="F:kinase activity"/>
    <property type="evidence" value="ECO:0007669"/>
    <property type="project" value="UniProtKB-KW"/>
</dbReference>
<organism evidence="3 4">
    <name type="scientific">Streptococcus equi subsp. ruminatorum</name>
    <dbReference type="NCBI Taxonomy" id="254358"/>
    <lineage>
        <taxon>Bacteria</taxon>
        <taxon>Bacillati</taxon>
        <taxon>Bacillota</taxon>
        <taxon>Bacilli</taxon>
        <taxon>Lactobacillales</taxon>
        <taxon>Streptococcaceae</taxon>
        <taxon>Streptococcus</taxon>
    </lineage>
</organism>
<dbReference type="Pfam" id="PF14501">
    <property type="entry name" value="HATPase_c_5"/>
    <property type="match status" value="1"/>
</dbReference>
<dbReference type="AlphaFoldDB" id="A0A6M1KR85"/>
<keyword evidence="1" id="KW-1133">Transmembrane helix</keyword>
<evidence type="ECO:0000313" key="4">
    <source>
        <dbReference type="Proteomes" id="UP000479499"/>
    </source>
</evidence>
<dbReference type="RefSeq" id="WP_164336448.1">
    <property type="nucleotide sequence ID" value="NZ_JAAKFZ010000016.1"/>
</dbReference>
<dbReference type="EMBL" id="JAAKFZ010000016">
    <property type="protein sequence ID" value="NGL84463.1"/>
    <property type="molecule type" value="Genomic_DNA"/>
</dbReference>
<feature type="transmembrane region" description="Helical" evidence="1">
    <location>
        <begin position="7"/>
        <end position="23"/>
    </location>
</feature>
<proteinExistence type="predicted"/>
<dbReference type="SUPFAM" id="SSF55874">
    <property type="entry name" value="ATPase domain of HSP90 chaperone/DNA topoisomerase II/histidine kinase"/>
    <property type="match status" value="1"/>
</dbReference>
<name>A0A6M1KR85_9STRE</name>
<reference evidence="3 4" key="1">
    <citation type="submission" date="2020-02" db="EMBL/GenBank/DDBJ databases">
        <title>M-like protein SrM is not crucial to the virulence of a novel isolate of Streptococcus equi subsp. ruminatorum from Macaca mulatta.</title>
        <authorList>
            <person name="Guo G."/>
            <person name="Cheng L."/>
            <person name="Zhang W."/>
        </authorList>
    </citation>
    <scope>NUCLEOTIDE SEQUENCE [LARGE SCALE GENOMIC DNA]</scope>
    <source>
        <strain evidence="3 4">FJ1804</strain>
    </source>
</reference>
<evidence type="ECO:0000256" key="1">
    <source>
        <dbReference type="SAM" id="Phobius"/>
    </source>
</evidence>
<keyword evidence="3" id="KW-0808">Transferase</keyword>
<feature type="transmembrane region" description="Helical" evidence="1">
    <location>
        <begin position="119"/>
        <end position="137"/>
    </location>
</feature>
<dbReference type="Proteomes" id="UP000479499">
    <property type="component" value="Unassembled WGS sequence"/>
</dbReference>
<feature type="transmembrane region" description="Helical" evidence="1">
    <location>
        <begin position="35"/>
        <end position="53"/>
    </location>
</feature>
<feature type="transmembrane region" description="Helical" evidence="1">
    <location>
        <begin position="184"/>
        <end position="207"/>
    </location>
</feature>
<keyword evidence="1" id="KW-0812">Transmembrane</keyword>
<feature type="transmembrane region" description="Helical" evidence="1">
    <location>
        <begin position="85"/>
        <end position="107"/>
    </location>
</feature>
<feature type="domain" description="Sensor histidine kinase NatK-like C-terminal" evidence="2">
    <location>
        <begin position="329"/>
        <end position="421"/>
    </location>
</feature>
<evidence type="ECO:0000259" key="2">
    <source>
        <dbReference type="Pfam" id="PF14501"/>
    </source>
</evidence>
<feature type="transmembrane region" description="Helical" evidence="1">
    <location>
        <begin position="60"/>
        <end position="79"/>
    </location>
</feature>
<dbReference type="Gene3D" id="3.30.565.10">
    <property type="entry name" value="Histidine kinase-like ATPase, C-terminal domain"/>
    <property type="match status" value="1"/>
</dbReference>
<protein>
    <submittedName>
        <fullName evidence="3">Sensor histidine kinase</fullName>
    </submittedName>
</protein>
<gene>
    <name evidence="3" type="ORF">G5B50_06765</name>
</gene>